<feature type="domain" description="Helicase ATP-binding" evidence="12">
    <location>
        <begin position="703"/>
        <end position="898"/>
    </location>
</feature>
<dbReference type="InterPro" id="IPR049730">
    <property type="entry name" value="SNF2/RAD54-like_C"/>
</dbReference>
<evidence type="ECO:0000256" key="3">
    <source>
        <dbReference type="ARBA" id="ARBA00022741"/>
    </source>
</evidence>
<feature type="domain" description="Helicase C-terminal" evidence="13">
    <location>
        <begin position="1257"/>
        <end position="1417"/>
    </location>
</feature>
<dbReference type="GO" id="GO:0016787">
    <property type="term" value="F:hydrolase activity"/>
    <property type="evidence" value="ECO:0007669"/>
    <property type="project" value="UniProtKB-KW"/>
</dbReference>
<evidence type="ECO:0000256" key="8">
    <source>
        <dbReference type="ARBA" id="ARBA00022840"/>
    </source>
</evidence>
<dbReference type="InterPro" id="IPR000330">
    <property type="entry name" value="SNF2_N"/>
</dbReference>
<keyword evidence="6" id="KW-0347">Helicase</keyword>
<evidence type="ECO:0000256" key="6">
    <source>
        <dbReference type="ARBA" id="ARBA00022806"/>
    </source>
</evidence>
<dbReference type="PROSITE" id="PS51192">
    <property type="entry name" value="HELICASE_ATP_BIND_1"/>
    <property type="match status" value="1"/>
</dbReference>
<feature type="compositionally biased region" description="Polar residues" evidence="10">
    <location>
        <begin position="53"/>
        <end position="71"/>
    </location>
</feature>
<feature type="compositionally biased region" description="Acidic residues" evidence="10">
    <location>
        <begin position="1448"/>
        <end position="1458"/>
    </location>
</feature>
<dbReference type="CDD" id="cd16449">
    <property type="entry name" value="RING-HC"/>
    <property type="match status" value="1"/>
</dbReference>
<dbReference type="Pfam" id="PF00271">
    <property type="entry name" value="Helicase_C"/>
    <property type="match status" value="1"/>
</dbReference>
<dbReference type="InterPro" id="IPR038718">
    <property type="entry name" value="SNF2-like_sf"/>
</dbReference>
<dbReference type="PROSITE" id="PS00518">
    <property type="entry name" value="ZF_RING_1"/>
    <property type="match status" value="1"/>
</dbReference>
<keyword evidence="15" id="KW-1185">Reference proteome</keyword>
<evidence type="ECO:0000259" key="12">
    <source>
        <dbReference type="PROSITE" id="PS51192"/>
    </source>
</evidence>
<evidence type="ECO:0000256" key="9">
    <source>
        <dbReference type="PROSITE-ProRule" id="PRU00175"/>
    </source>
</evidence>
<reference evidence="14" key="1">
    <citation type="journal article" date="2020" name="Stud. Mycol.">
        <title>101 Dothideomycetes genomes: a test case for predicting lifestyles and emergence of pathogens.</title>
        <authorList>
            <person name="Haridas S."/>
            <person name="Albert R."/>
            <person name="Binder M."/>
            <person name="Bloem J."/>
            <person name="Labutti K."/>
            <person name="Salamov A."/>
            <person name="Andreopoulos B."/>
            <person name="Baker S."/>
            <person name="Barry K."/>
            <person name="Bills G."/>
            <person name="Bluhm B."/>
            <person name="Cannon C."/>
            <person name="Castanera R."/>
            <person name="Culley D."/>
            <person name="Daum C."/>
            <person name="Ezra D."/>
            <person name="Gonzalez J."/>
            <person name="Henrissat B."/>
            <person name="Kuo A."/>
            <person name="Liang C."/>
            <person name="Lipzen A."/>
            <person name="Lutzoni F."/>
            <person name="Magnuson J."/>
            <person name="Mondo S."/>
            <person name="Nolan M."/>
            <person name="Ohm R."/>
            <person name="Pangilinan J."/>
            <person name="Park H.-J."/>
            <person name="Ramirez L."/>
            <person name="Alfaro M."/>
            <person name="Sun H."/>
            <person name="Tritt A."/>
            <person name="Yoshinaga Y."/>
            <person name="Zwiers L.-H."/>
            <person name="Turgeon B."/>
            <person name="Goodwin S."/>
            <person name="Spatafora J."/>
            <person name="Crous P."/>
            <person name="Grigoriev I."/>
        </authorList>
    </citation>
    <scope>NUCLEOTIDE SEQUENCE</scope>
    <source>
        <strain evidence="14">CBS 130266</strain>
    </source>
</reference>
<feature type="domain" description="RING-type" evidence="11">
    <location>
        <begin position="1146"/>
        <end position="1190"/>
    </location>
</feature>
<evidence type="ECO:0000313" key="15">
    <source>
        <dbReference type="Proteomes" id="UP000800235"/>
    </source>
</evidence>
<feature type="region of interest" description="Disordered" evidence="10">
    <location>
        <begin position="1"/>
        <end position="84"/>
    </location>
</feature>
<feature type="compositionally biased region" description="Pro residues" evidence="10">
    <location>
        <begin position="34"/>
        <end position="43"/>
    </location>
</feature>
<dbReference type="InterPro" id="IPR050628">
    <property type="entry name" value="SNF2_RAD54_helicase_TF"/>
</dbReference>
<feature type="compositionally biased region" description="Basic and acidic residues" evidence="10">
    <location>
        <begin position="173"/>
        <end position="190"/>
    </location>
</feature>
<dbReference type="Gene3D" id="3.40.50.10810">
    <property type="entry name" value="Tandem AAA-ATPase domain"/>
    <property type="match status" value="1"/>
</dbReference>
<evidence type="ECO:0000256" key="2">
    <source>
        <dbReference type="ARBA" id="ARBA00022723"/>
    </source>
</evidence>
<dbReference type="GO" id="GO:0004386">
    <property type="term" value="F:helicase activity"/>
    <property type="evidence" value="ECO:0007669"/>
    <property type="project" value="UniProtKB-KW"/>
</dbReference>
<dbReference type="InterPro" id="IPR013083">
    <property type="entry name" value="Znf_RING/FYVE/PHD"/>
</dbReference>
<dbReference type="PANTHER" id="PTHR45626">
    <property type="entry name" value="TRANSCRIPTION TERMINATION FACTOR 2-RELATED"/>
    <property type="match status" value="1"/>
</dbReference>
<accession>A0A9P4U0B6</accession>
<dbReference type="GO" id="GO:0006281">
    <property type="term" value="P:DNA repair"/>
    <property type="evidence" value="ECO:0007669"/>
    <property type="project" value="TreeGrafter"/>
</dbReference>
<feature type="compositionally biased region" description="Basic residues" evidence="10">
    <location>
        <begin position="579"/>
        <end position="592"/>
    </location>
</feature>
<feature type="compositionally biased region" description="Basic and acidic residues" evidence="10">
    <location>
        <begin position="372"/>
        <end position="382"/>
    </location>
</feature>
<feature type="compositionally biased region" description="Low complexity" evidence="10">
    <location>
        <begin position="263"/>
        <end position="278"/>
    </location>
</feature>
<keyword evidence="7" id="KW-0862">Zinc</keyword>
<comment type="similarity">
    <text evidence="1">Belongs to the SNF2/RAD54 helicase family.</text>
</comment>
<name>A0A9P4U0B6_9PEZI</name>
<feature type="region of interest" description="Disordered" evidence="10">
    <location>
        <begin position="1438"/>
        <end position="1458"/>
    </location>
</feature>
<feature type="region of interest" description="Disordered" evidence="10">
    <location>
        <begin position="117"/>
        <end position="148"/>
    </location>
</feature>
<gene>
    <name evidence="14" type="ORF">EJ08DRAFT_695349</name>
</gene>
<dbReference type="GO" id="GO:0005634">
    <property type="term" value="C:nucleus"/>
    <property type="evidence" value="ECO:0007669"/>
    <property type="project" value="TreeGrafter"/>
</dbReference>
<feature type="compositionally biased region" description="Acidic residues" evidence="10">
    <location>
        <begin position="1084"/>
        <end position="1097"/>
    </location>
</feature>
<dbReference type="CDD" id="cd18793">
    <property type="entry name" value="SF2_C_SNF"/>
    <property type="match status" value="1"/>
</dbReference>
<dbReference type="SMART" id="SM00490">
    <property type="entry name" value="HELICc"/>
    <property type="match status" value="1"/>
</dbReference>
<evidence type="ECO:0000256" key="5">
    <source>
        <dbReference type="ARBA" id="ARBA00022801"/>
    </source>
</evidence>
<keyword evidence="2" id="KW-0479">Metal-binding</keyword>
<dbReference type="GO" id="GO:0005524">
    <property type="term" value="F:ATP binding"/>
    <property type="evidence" value="ECO:0007669"/>
    <property type="project" value="UniProtKB-KW"/>
</dbReference>
<dbReference type="PROSITE" id="PS51194">
    <property type="entry name" value="HELICASE_CTER"/>
    <property type="match status" value="1"/>
</dbReference>
<feature type="compositionally biased region" description="Basic residues" evidence="10">
    <location>
        <begin position="507"/>
        <end position="521"/>
    </location>
</feature>
<feature type="region of interest" description="Disordered" evidence="10">
    <location>
        <begin position="167"/>
        <end position="190"/>
    </location>
</feature>
<dbReference type="PROSITE" id="PS50089">
    <property type="entry name" value="ZF_RING_2"/>
    <property type="match status" value="1"/>
</dbReference>
<feature type="region of interest" description="Disordered" evidence="10">
    <location>
        <begin position="263"/>
        <end position="295"/>
    </location>
</feature>
<dbReference type="EMBL" id="MU007025">
    <property type="protein sequence ID" value="KAF2432590.1"/>
    <property type="molecule type" value="Genomic_DNA"/>
</dbReference>
<keyword evidence="3" id="KW-0547">Nucleotide-binding</keyword>
<dbReference type="GO" id="GO:0008270">
    <property type="term" value="F:zinc ion binding"/>
    <property type="evidence" value="ECO:0007669"/>
    <property type="project" value="UniProtKB-KW"/>
</dbReference>
<dbReference type="InterPro" id="IPR001841">
    <property type="entry name" value="Znf_RING"/>
</dbReference>
<dbReference type="InterPro" id="IPR001650">
    <property type="entry name" value="Helicase_C-like"/>
</dbReference>
<comment type="caution">
    <text evidence="14">The sequence shown here is derived from an EMBL/GenBank/DDBJ whole genome shotgun (WGS) entry which is preliminary data.</text>
</comment>
<feature type="compositionally biased region" description="Basic residues" evidence="10">
    <location>
        <begin position="418"/>
        <end position="433"/>
    </location>
</feature>
<feature type="region of interest" description="Disordered" evidence="10">
    <location>
        <begin position="465"/>
        <end position="622"/>
    </location>
</feature>
<dbReference type="PANTHER" id="PTHR45626:SF17">
    <property type="entry name" value="HELICASE-LIKE TRANSCRIPTION FACTOR"/>
    <property type="match status" value="1"/>
</dbReference>
<feature type="compositionally biased region" description="Polar residues" evidence="10">
    <location>
        <begin position="338"/>
        <end position="349"/>
    </location>
</feature>
<dbReference type="InterPro" id="IPR017907">
    <property type="entry name" value="Znf_RING_CS"/>
</dbReference>
<dbReference type="CDD" id="cd18008">
    <property type="entry name" value="DEXDc_SHPRH-like"/>
    <property type="match status" value="1"/>
</dbReference>
<evidence type="ECO:0000313" key="14">
    <source>
        <dbReference type="EMBL" id="KAF2432590.1"/>
    </source>
</evidence>
<keyword evidence="8" id="KW-0067">ATP-binding</keyword>
<feature type="compositionally biased region" description="Acidic residues" evidence="10">
    <location>
        <begin position="117"/>
        <end position="128"/>
    </location>
</feature>
<evidence type="ECO:0000256" key="4">
    <source>
        <dbReference type="ARBA" id="ARBA00022771"/>
    </source>
</evidence>
<dbReference type="SMART" id="SM00487">
    <property type="entry name" value="DEXDc"/>
    <property type="match status" value="1"/>
</dbReference>
<organism evidence="14 15">
    <name type="scientific">Tothia fuscella</name>
    <dbReference type="NCBI Taxonomy" id="1048955"/>
    <lineage>
        <taxon>Eukaryota</taxon>
        <taxon>Fungi</taxon>
        <taxon>Dikarya</taxon>
        <taxon>Ascomycota</taxon>
        <taxon>Pezizomycotina</taxon>
        <taxon>Dothideomycetes</taxon>
        <taxon>Pleosporomycetidae</taxon>
        <taxon>Venturiales</taxon>
        <taxon>Cylindrosympodiaceae</taxon>
        <taxon>Tothia</taxon>
    </lineage>
</organism>
<keyword evidence="5" id="KW-0378">Hydrolase</keyword>
<feature type="compositionally biased region" description="Acidic residues" evidence="10">
    <location>
        <begin position="397"/>
        <end position="411"/>
    </location>
</feature>
<dbReference type="InterPro" id="IPR014001">
    <property type="entry name" value="Helicase_ATP-bd"/>
</dbReference>
<dbReference type="Gene3D" id="3.30.40.10">
    <property type="entry name" value="Zinc/RING finger domain, C3HC4 (zinc finger)"/>
    <property type="match status" value="1"/>
</dbReference>
<dbReference type="SUPFAM" id="SSF52540">
    <property type="entry name" value="P-loop containing nucleoside triphosphate hydrolases"/>
    <property type="match status" value="2"/>
</dbReference>
<evidence type="ECO:0000259" key="13">
    <source>
        <dbReference type="PROSITE" id="PS51194"/>
    </source>
</evidence>
<feature type="region of interest" description="Disordered" evidence="10">
    <location>
        <begin position="1061"/>
        <end position="1114"/>
    </location>
</feature>
<feature type="region of interest" description="Disordered" evidence="10">
    <location>
        <begin position="1211"/>
        <end position="1233"/>
    </location>
</feature>
<evidence type="ECO:0000256" key="1">
    <source>
        <dbReference type="ARBA" id="ARBA00007025"/>
    </source>
</evidence>
<dbReference type="InterPro" id="IPR027417">
    <property type="entry name" value="P-loop_NTPase"/>
</dbReference>
<dbReference type="GO" id="GO:0008094">
    <property type="term" value="F:ATP-dependent activity, acting on DNA"/>
    <property type="evidence" value="ECO:0007669"/>
    <property type="project" value="TreeGrafter"/>
</dbReference>
<proteinExistence type="inferred from homology"/>
<feature type="region of interest" description="Disordered" evidence="10">
    <location>
        <begin position="397"/>
        <end position="444"/>
    </location>
</feature>
<dbReference type="OrthoDB" id="448448at2759"/>
<evidence type="ECO:0000259" key="11">
    <source>
        <dbReference type="PROSITE" id="PS50089"/>
    </source>
</evidence>
<sequence length="1458" mass="163845">MISAAPGTISGSEAKFNPDPLNVDMGDFNIPSREPSPSPPSDIPPQEEEMTDVITSTTAAIPDSSASNSSVIKPDIEEPVDTPSFVTADDDALIYIKTEPAEAIVWRSWGNMVGDQDDPIVLDDEDDDPPTRSLYTSSAAYRRPVSGSSADPIVLDEIEYPTARYDSLTDTPIKTEDHREDEPNEPILRHSGVEPGALFIVDTTEKEPTGNEDQMDLDQPEIQHRSLLQSSATSEVQSSDLASTDLSAEALIILGTSLVAEASSSSSGALPGSVSPSARPARNSPKSAPSAFQKKMKPTLQILKKFKAQQEASRAAALAAQQAIDGYSSGPQSRRDSVQQSKAPVSGPSSRRPMAEASSSRPINGRAPAQAHHQDGGIHLSDDFGAEVDLDQDIDLDADTESNDDDNESGYDTDGKYARKVRKYKRAKARIDRRRKDSKIVVSDEEEINFLQLTSEYELMRQTRQANRVRDQEDDDQDDSLFVAEERDALQPMDSGDEEQEELEASRRRRAANTKSSRKRARDSESDSEILARLQGVHKPKDKQPKKRSGKSSGKGKSKATGQVKGKAPINKVKDPKAKVTKSKTTQRKRPDRKNDSNLLDMGSLFTGNPIEDARNNRNRPSMPIMDSARKHDALHKLVASVPKEHRGAAGVDRNHLLSASRDFDGRGSCRTVEGQDGWKLSGMNCILKHHQLLGAAFMRRREKGTDEPKGGLCADQMGLGKTIMTLANIVNGRKPKTYMGPKTTLIVATPALITQWLNEIAKHCEPKLKLSVLKHFGKNKLETNDSVAAMMRFDIVLTTYNEVQKSYPKAEFPIQLQTAEDKNRWWQKYYHENRGLLHKVDFLRVVLDEAQCIKNHKSWTSIAARGLSAEHRWALSGTPIQNSVSELYPYFKFLKVPHTGTFKIFSANFVGGKAGPNKHGIDRLQSFLTRFMIRRTHADNLLGHPIITLPNAVEHLHWCQFNELERVIYETVRMRMIQRINRMSRSRELDANYSNILTMLLRLRQLTCHLLMLEKPMRDLLTREDHEKFYNLASEAANPANSDLSRHAMVGIRRYLQKRASGGKLPQTASFPGVRHETGREREDEDEDETEDEDENGAGPSRRADNTNFTGDTGNRHGLQFDFLKYLSTLRKDRNWEELKDRTLCAKCNDQPEDPHVTSCFHVYCKACLVKIGEDSVARNLMRPRCLECGMEYTKSKPCDQFNLATLDEDSDDSDDDAQGLGRHRKAKIKDSPRESKKDWIDMAGLDILPSSKTVAIKAQIINWIEENPNVKIILYTQFIDMIRIMEKICKVERWGYTTYHGGKNHDARDKAIKDFEKELNLRILLASLKCGGIGLNLTMAQKVIVVDPWWNSSVEQQAFCRVFRIGQEQETSMTRFVVEKTVDENMIRMQERKQHEIDRVMDGEKRKKLTITELLSLFGEVEEGDDGQPFILVEDRHTIPNPADKGDEDEMYADEA</sequence>
<dbReference type="SUPFAM" id="SSF57850">
    <property type="entry name" value="RING/U-box"/>
    <property type="match status" value="1"/>
</dbReference>
<feature type="compositionally biased region" description="Basic residues" evidence="10">
    <location>
        <begin position="536"/>
        <end position="558"/>
    </location>
</feature>
<evidence type="ECO:0000256" key="7">
    <source>
        <dbReference type="ARBA" id="ARBA00022833"/>
    </source>
</evidence>
<protein>
    <submittedName>
        <fullName evidence="14">Uncharacterized protein</fullName>
    </submittedName>
</protein>
<dbReference type="Proteomes" id="UP000800235">
    <property type="component" value="Unassembled WGS sequence"/>
</dbReference>
<dbReference type="Gene3D" id="3.40.50.300">
    <property type="entry name" value="P-loop containing nucleotide triphosphate hydrolases"/>
    <property type="match status" value="1"/>
</dbReference>
<evidence type="ECO:0000256" key="10">
    <source>
        <dbReference type="SAM" id="MobiDB-lite"/>
    </source>
</evidence>
<feature type="region of interest" description="Disordered" evidence="10">
    <location>
        <begin position="326"/>
        <end position="383"/>
    </location>
</feature>
<dbReference type="Pfam" id="PF00176">
    <property type="entry name" value="SNF2-rel_dom"/>
    <property type="match status" value="1"/>
</dbReference>
<keyword evidence="4 9" id="KW-0863">Zinc-finger</keyword>